<dbReference type="Proteomes" id="UP000267352">
    <property type="component" value="Segment"/>
</dbReference>
<reference evidence="1" key="2">
    <citation type="journal article" date="2018" name="Genome Announc.">
        <title>First Report of a Complete Genome Sequence of White spot syndrome virus from India.</title>
        <authorList>
            <person name="Vinaya Kumar K."/>
            <person name="Shekhar M.S."/>
            <person name="Otta S.K."/>
            <person name="Karthic K."/>
            <person name="Ashok Kumar J."/>
            <person name="Gopikrishna G."/>
            <person name="Vijayan K.K."/>
        </authorList>
    </citation>
    <scope>NUCLEOTIDE SEQUENCE</scope>
    <source>
        <strain evidence="1">IN_AP4RU</strain>
    </source>
</reference>
<evidence type="ECO:0000313" key="1">
    <source>
        <dbReference type="EMBL" id="AUO14992.1"/>
    </source>
</evidence>
<protein>
    <submittedName>
        <fullName evidence="1">WSSV150</fullName>
    </submittedName>
</protein>
<name>A0A2I6SBR1_9VIRU</name>
<sequence>MDNPVLYSDSLIWWCVDPSSARMDKDPMPVVVLLPDVIIATLGVLLEVEEAGGGNP</sequence>
<dbReference type="EMBL" id="MG702567">
    <property type="protein sequence ID" value="AUO14992.1"/>
    <property type="molecule type" value="Genomic_DNA"/>
</dbReference>
<organism evidence="1">
    <name type="scientific">White spot syndrome virus</name>
    <dbReference type="NCBI Taxonomy" id="342409"/>
    <lineage>
        <taxon>Viruses</taxon>
        <taxon>Viruses incertae sedis</taxon>
        <taxon>Naldaviricetes</taxon>
        <taxon>Nimaviridae</taxon>
        <taxon>Whispovirus</taxon>
    </lineage>
</organism>
<proteinExistence type="predicted"/>
<reference evidence="1" key="1">
    <citation type="submission" date="2017-12" db="EMBL/GenBank/DDBJ databases">
        <authorList>
            <person name="Katneni V.K."/>
            <person name="Shekhar M.S."/>
            <person name="Otta S.K."/>
            <person name="Karthic K."/>
            <person name="Jangam A.K."/>
            <person name="Gopikrishna G."/>
            <person name="Vijayan K.K."/>
        </authorList>
    </citation>
    <scope>NUCLEOTIDE SEQUENCE [LARGE SCALE GENOMIC DNA]</scope>
    <source>
        <strain evidence="1">IN_AP4RU</strain>
    </source>
</reference>
<accession>A0A2I6SBR1</accession>